<dbReference type="SUPFAM" id="SSF56112">
    <property type="entry name" value="Protein kinase-like (PK-like)"/>
    <property type="match status" value="1"/>
</dbReference>
<feature type="domain" description="Aminoglycoside phosphotransferase" evidence="1">
    <location>
        <begin position="518"/>
        <end position="723"/>
    </location>
</feature>
<keyword evidence="3" id="KW-1185">Reference proteome</keyword>
<dbReference type="RefSeq" id="WP_159445642.1">
    <property type="nucleotide sequence ID" value="NZ_FUXG01000013.1"/>
</dbReference>
<dbReference type="Pfam" id="PF01636">
    <property type="entry name" value="APH"/>
    <property type="match status" value="1"/>
</dbReference>
<evidence type="ECO:0000313" key="2">
    <source>
        <dbReference type="EMBL" id="OPX57088.1"/>
    </source>
</evidence>
<dbReference type="AlphaFoldDB" id="A0A1V4TA60"/>
<proteinExistence type="predicted"/>
<reference evidence="2 3" key="1">
    <citation type="submission" date="2017-01" db="EMBL/GenBank/DDBJ databases">
        <title>Genome Sequencing of a Marine Spirillum, Oceanospirillum multiglobuliferum ATCC 33336, from Japan.</title>
        <authorList>
            <person name="Carney J.G."/>
            <person name="Trachtenberg A.M."/>
            <person name="Rheaume B.A."/>
            <person name="Linnane J.D."/>
            <person name="Pitts N.L."/>
            <person name="Mykles D.L."/>
            <person name="Maclea K.S."/>
        </authorList>
    </citation>
    <scope>NUCLEOTIDE SEQUENCE [LARGE SCALE GENOMIC DNA]</scope>
    <source>
        <strain evidence="2 3">ATCC 33336</strain>
    </source>
</reference>
<dbReference type="Gene3D" id="3.90.1200.10">
    <property type="match status" value="1"/>
</dbReference>
<dbReference type="EMBL" id="MTSM01000001">
    <property type="protein sequence ID" value="OPX57088.1"/>
    <property type="molecule type" value="Genomic_DNA"/>
</dbReference>
<dbReference type="Gene3D" id="3.30.200.20">
    <property type="entry name" value="Phosphorylase Kinase, domain 1"/>
    <property type="match status" value="1"/>
</dbReference>
<comment type="caution">
    <text evidence="2">The sequence shown here is derived from an EMBL/GenBank/DDBJ whole genome shotgun (WGS) entry which is preliminary data.</text>
</comment>
<evidence type="ECO:0000259" key="1">
    <source>
        <dbReference type="Pfam" id="PF01636"/>
    </source>
</evidence>
<dbReference type="InterPro" id="IPR002575">
    <property type="entry name" value="Aminoglycoside_PTrfase"/>
</dbReference>
<protein>
    <recommendedName>
        <fullName evidence="1">Aminoglycoside phosphotransferase domain-containing protein</fullName>
    </recommendedName>
</protein>
<sequence>MGVVKKVIYRDDSALSSPRHRNLFLDMEENIHIHYRDLRIELSRAEFEEFSAAFNSQSKELLQIITDKNYQDGVLANANQEDVRIWTESRLSTDVKYHPRRISLEDCGDGYHLHYRQYKILLDDIDFRELTRIFSSVDIDAPYARSYDEVLQLIKDNDVDFTLDASNVPGKILGLKVAKYHLPKVRDIFQYIGFNTTSENNIRVYEGEVLKVFVTHDEFKVPADYKKIREYSDSYRLFDFISKNKNSISVDDINLIKSQVVDLYYTVKSGTVVNVESDPECWLYLPATKKVIYPYSSSGLSGAKDADALYKKWSALVALYDIGFIKPTKKSFDKKYQNELYEKILSTIKNNVATKSAVERVWIMGSAARKDMGTYNAPFVHGRMLKLGSDIDILIEIDPTREADVPKDWHLINTMSSNKCAVYHLEQIPIISDIGYWENLLPHTPLTQHLIDAYVYFPSRGFSKERDAFLNRFKAICIYDRSKEGVIHSSGKLGELSRIVAEHYPLDDVIVEAMNVSTENEVYKVYSKQGIYLLKLFKVSGNYPQSRVEEHVFYEFDLIARLVDLGVKTAKIVPVKTGGVLKVNDHPALLFEFLPGVINKKPEYDIDAYSRSLSSLHLAQINNEIELPELFTFKDTAKIWLDAYPGYLELADRSESLKLSFDIMNRVYDSVSDLEKLAKNSKGVEILHNHGDVASKNIMIDNGEAVFFDFNNAFYGPRIIDVLDGAFELSMAEKYMDEIDFSRFHVFVDSYRAYAPFNKAEEKNIHYWVVLLGLIKFTKEIRVMVSGDKSGLREKRAHAIANFISSLN</sequence>
<accession>A0A1V4TA60</accession>
<organism evidence="2 3">
    <name type="scientific">Oceanospirillum multiglobuliferum</name>
    <dbReference type="NCBI Taxonomy" id="64969"/>
    <lineage>
        <taxon>Bacteria</taxon>
        <taxon>Pseudomonadati</taxon>
        <taxon>Pseudomonadota</taxon>
        <taxon>Gammaproteobacteria</taxon>
        <taxon>Oceanospirillales</taxon>
        <taxon>Oceanospirillaceae</taxon>
        <taxon>Oceanospirillum</taxon>
    </lineage>
</organism>
<name>A0A1V4TA60_9GAMM</name>
<dbReference type="InterPro" id="IPR011009">
    <property type="entry name" value="Kinase-like_dom_sf"/>
</dbReference>
<dbReference type="Proteomes" id="UP000191418">
    <property type="component" value="Unassembled WGS sequence"/>
</dbReference>
<dbReference type="Gene3D" id="3.30.460.10">
    <property type="entry name" value="Beta Polymerase, domain 2"/>
    <property type="match status" value="1"/>
</dbReference>
<evidence type="ECO:0000313" key="3">
    <source>
        <dbReference type="Proteomes" id="UP000191418"/>
    </source>
</evidence>
<gene>
    <name evidence="2" type="ORF">BTE48_01270</name>
</gene>
<dbReference type="InterPro" id="IPR043519">
    <property type="entry name" value="NT_sf"/>
</dbReference>
<dbReference type="STRING" id="64969.SAMN02745127_02046"/>
<dbReference type="OrthoDB" id="7052607at2"/>